<gene>
    <name evidence="2" type="ORF">T23_21490</name>
</gene>
<keyword evidence="1" id="KW-1133">Transmembrane helix</keyword>
<organism evidence="2 3">
    <name type="scientific">Turicibacter faecis</name>
    <dbReference type="NCBI Taxonomy" id="2963365"/>
    <lineage>
        <taxon>Bacteria</taxon>
        <taxon>Bacillati</taxon>
        <taxon>Bacillota</taxon>
        <taxon>Erysipelotrichia</taxon>
        <taxon>Erysipelotrichales</taxon>
        <taxon>Turicibacteraceae</taxon>
        <taxon>Turicibacter</taxon>
    </lineage>
</organism>
<evidence type="ECO:0000313" key="2">
    <source>
        <dbReference type="EMBL" id="BEH92047.1"/>
    </source>
</evidence>
<reference evidence="2" key="1">
    <citation type="journal article" date="2024" name="Int. J. Syst. Evol. Microbiol.">
        <title>Turicibacter faecis sp. nov., isolated from faeces of heart failure mouse model.</title>
        <authorList>
            <person name="Imamura Y."/>
            <person name="Motooka D."/>
            <person name="Nakajima Y."/>
            <person name="Ito S."/>
            <person name="Kitakaze M."/>
            <person name="Iida T."/>
            <person name="Nakamura S."/>
        </authorList>
    </citation>
    <scope>NUCLEOTIDE SEQUENCE</scope>
    <source>
        <strain evidence="2">TC023</strain>
    </source>
</reference>
<keyword evidence="3" id="KW-1185">Reference proteome</keyword>
<keyword evidence="1" id="KW-0472">Membrane</keyword>
<dbReference type="Proteomes" id="UP001432099">
    <property type="component" value="Chromosome"/>
</dbReference>
<feature type="transmembrane region" description="Helical" evidence="1">
    <location>
        <begin position="40"/>
        <end position="62"/>
    </location>
</feature>
<evidence type="ECO:0000256" key="1">
    <source>
        <dbReference type="SAM" id="Phobius"/>
    </source>
</evidence>
<feature type="transmembrane region" description="Helical" evidence="1">
    <location>
        <begin position="7"/>
        <end position="28"/>
    </location>
</feature>
<proteinExistence type="predicted"/>
<keyword evidence="1" id="KW-0812">Transmembrane</keyword>
<accession>A0ABN6ZDY2</accession>
<sequence>MGKYLKLWILLFLTSVVTLFFSISWITRIEFVNIFNEFEILLMLVGFSATIASIFSCTTFIYDQLSKLKS</sequence>
<dbReference type="EMBL" id="AP028127">
    <property type="protein sequence ID" value="BEH92047.1"/>
    <property type="molecule type" value="Genomic_DNA"/>
</dbReference>
<name>A0ABN6ZDY2_9FIRM</name>
<protein>
    <submittedName>
        <fullName evidence="2">Uncharacterized protein</fullName>
    </submittedName>
</protein>
<evidence type="ECO:0000313" key="3">
    <source>
        <dbReference type="Proteomes" id="UP001432099"/>
    </source>
</evidence>